<feature type="compositionally biased region" description="Basic and acidic residues" evidence="1">
    <location>
        <begin position="63"/>
        <end position="72"/>
    </location>
</feature>
<feature type="region of interest" description="Disordered" evidence="1">
    <location>
        <begin position="49"/>
        <end position="72"/>
    </location>
</feature>
<protein>
    <submittedName>
        <fullName evidence="2">Uncharacterized protein</fullName>
    </submittedName>
</protein>
<gene>
    <name evidence="2" type="ORF">Tci_553572</name>
</gene>
<proteinExistence type="predicted"/>
<name>A0A699IPF6_TANCI</name>
<accession>A0A699IPF6</accession>
<evidence type="ECO:0000256" key="1">
    <source>
        <dbReference type="SAM" id="MobiDB-lite"/>
    </source>
</evidence>
<evidence type="ECO:0000313" key="2">
    <source>
        <dbReference type="EMBL" id="GEZ81599.1"/>
    </source>
</evidence>
<dbReference type="EMBL" id="BKCJ010327444">
    <property type="protein sequence ID" value="GEZ81599.1"/>
    <property type="molecule type" value="Genomic_DNA"/>
</dbReference>
<comment type="caution">
    <text evidence="2">The sequence shown here is derived from an EMBL/GenBank/DDBJ whole genome shotgun (WGS) entry which is preliminary data.</text>
</comment>
<reference evidence="2" key="1">
    <citation type="journal article" date="2019" name="Sci. Rep.">
        <title>Draft genome of Tanacetum cinerariifolium, the natural source of mosquito coil.</title>
        <authorList>
            <person name="Yamashiro T."/>
            <person name="Shiraishi A."/>
            <person name="Satake H."/>
            <person name="Nakayama K."/>
        </authorList>
    </citation>
    <scope>NUCLEOTIDE SEQUENCE</scope>
</reference>
<organism evidence="2">
    <name type="scientific">Tanacetum cinerariifolium</name>
    <name type="common">Dalmatian daisy</name>
    <name type="synonym">Chrysanthemum cinerariifolium</name>
    <dbReference type="NCBI Taxonomy" id="118510"/>
    <lineage>
        <taxon>Eukaryota</taxon>
        <taxon>Viridiplantae</taxon>
        <taxon>Streptophyta</taxon>
        <taxon>Embryophyta</taxon>
        <taxon>Tracheophyta</taxon>
        <taxon>Spermatophyta</taxon>
        <taxon>Magnoliopsida</taxon>
        <taxon>eudicotyledons</taxon>
        <taxon>Gunneridae</taxon>
        <taxon>Pentapetalae</taxon>
        <taxon>asterids</taxon>
        <taxon>campanulids</taxon>
        <taxon>Asterales</taxon>
        <taxon>Asteraceae</taxon>
        <taxon>Asteroideae</taxon>
        <taxon>Anthemideae</taxon>
        <taxon>Anthemidinae</taxon>
        <taxon>Tanacetum</taxon>
    </lineage>
</organism>
<dbReference type="AlphaFoldDB" id="A0A699IPF6"/>
<sequence>MDLHWEMAMLTIRARRHFARECIASKNQENRGREYGRKTVSVENPTENSLIAQDGMGSGVKPVESKHEPVDVKNKGVSNTIETKPVKKNNFSPLIIEDWILMMKVRVKPVESKHVPVDVKNKGVYNTIETKHVKKNSFSPLIIEDWNFDDESKLRTGGTPVNTVRPVNTADSKPIVSYSRPISNAFKRGHSQVIRPYNKYSAYKKTIFNKIDNTVRVKDTIARERAVVSENMGREDNAVKASACWVWKAKHISASNTFKKNSYIDARGRSKSIMAWIPKRA</sequence>